<dbReference type="AlphaFoldDB" id="A0A318SNI0"/>
<sequence>MTTPIRIKRIENLVWILIYGGLFSMLAGAIAHDSYGTTGKTLVVLGGIAAAAGVVLIYVRSKMGD</sequence>
<protein>
    <submittedName>
        <fullName evidence="2">Uncharacterized protein</fullName>
    </submittedName>
</protein>
<keyword evidence="1" id="KW-0812">Transmembrane</keyword>
<evidence type="ECO:0000313" key="2">
    <source>
        <dbReference type="EMBL" id="PYE78749.1"/>
    </source>
</evidence>
<evidence type="ECO:0000313" key="3">
    <source>
        <dbReference type="Proteomes" id="UP000247540"/>
    </source>
</evidence>
<feature type="transmembrane region" description="Helical" evidence="1">
    <location>
        <begin position="42"/>
        <end position="59"/>
    </location>
</feature>
<keyword evidence="3" id="KW-1185">Reference proteome</keyword>
<reference evidence="2 3" key="1">
    <citation type="submission" date="2018-06" db="EMBL/GenBank/DDBJ databases">
        <title>Genomic Encyclopedia of Type Strains, Phase III (KMG-III): the genomes of soil and plant-associated and newly described type strains.</title>
        <authorList>
            <person name="Whitman W."/>
        </authorList>
    </citation>
    <scope>NUCLEOTIDE SEQUENCE [LARGE SCALE GENOMIC DNA]</scope>
    <source>
        <strain evidence="2 3">CECT 7646</strain>
    </source>
</reference>
<gene>
    <name evidence="2" type="ORF">DFQ15_105108</name>
</gene>
<dbReference type="RefSeq" id="WP_110465021.1">
    <property type="nucleotide sequence ID" value="NZ_JAMOFZ010000005.1"/>
</dbReference>
<keyword evidence="1" id="KW-1133">Transmembrane helix</keyword>
<evidence type="ECO:0000256" key="1">
    <source>
        <dbReference type="SAM" id="Phobius"/>
    </source>
</evidence>
<name>A0A318SNI0_9BURK</name>
<dbReference type="OrthoDB" id="9155807at2"/>
<organism evidence="2 3">
    <name type="scientific">Xylophilus ampelinus</name>
    <dbReference type="NCBI Taxonomy" id="54067"/>
    <lineage>
        <taxon>Bacteria</taxon>
        <taxon>Pseudomonadati</taxon>
        <taxon>Pseudomonadota</taxon>
        <taxon>Betaproteobacteria</taxon>
        <taxon>Burkholderiales</taxon>
        <taxon>Xylophilus</taxon>
    </lineage>
</organism>
<feature type="transmembrane region" description="Helical" evidence="1">
    <location>
        <begin position="12"/>
        <end position="30"/>
    </location>
</feature>
<comment type="caution">
    <text evidence="2">The sequence shown here is derived from an EMBL/GenBank/DDBJ whole genome shotgun (WGS) entry which is preliminary data.</text>
</comment>
<accession>A0A318SNI0</accession>
<dbReference type="Proteomes" id="UP000247540">
    <property type="component" value="Unassembled WGS sequence"/>
</dbReference>
<dbReference type="EMBL" id="QJTC01000005">
    <property type="protein sequence ID" value="PYE78749.1"/>
    <property type="molecule type" value="Genomic_DNA"/>
</dbReference>
<keyword evidence="1" id="KW-0472">Membrane</keyword>
<proteinExistence type="predicted"/>